<evidence type="ECO:0000256" key="3">
    <source>
        <dbReference type="ARBA" id="ARBA00022692"/>
    </source>
</evidence>
<protein>
    <submittedName>
        <fullName evidence="8">Lysylphosphatidylglycerol synthetase</fullName>
    </submittedName>
</protein>
<evidence type="ECO:0000313" key="8">
    <source>
        <dbReference type="EMBL" id="EUJ26874.1"/>
    </source>
</evidence>
<feature type="transmembrane region" description="Helical" evidence="6">
    <location>
        <begin position="82"/>
        <end position="102"/>
    </location>
</feature>
<dbReference type="AlphaFoldDB" id="W7BIG7"/>
<evidence type="ECO:0000256" key="4">
    <source>
        <dbReference type="ARBA" id="ARBA00022989"/>
    </source>
</evidence>
<keyword evidence="5 6" id="KW-0472">Membrane</keyword>
<evidence type="ECO:0000256" key="1">
    <source>
        <dbReference type="ARBA" id="ARBA00004651"/>
    </source>
</evidence>
<feature type="transmembrane region" description="Helical" evidence="6">
    <location>
        <begin position="382"/>
        <end position="404"/>
    </location>
</feature>
<dbReference type="InterPro" id="IPR051211">
    <property type="entry name" value="PG_lysyltransferase"/>
</dbReference>
<reference evidence="8 9" key="1">
    <citation type="journal article" date="2014" name="Int. J. Syst. Evol. Microbiol.">
        <title>Listeria floridensis sp. nov., Listeria aquatica sp. nov., Listeria cornellensis sp. nov., Listeria riparia sp. nov. and Listeria grandensis sp. nov., from agricultural and natural environments.</title>
        <authorList>
            <person name="den Bakker H.C."/>
            <person name="Warchocki S."/>
            <person name="Wright E.M."/>
            <person name="Allred A.F."/>
            <person name="Ahlstrom C."/>
            <person name="Manuel C.S."/>
            <person name="Stasiewicz M.J."/>
            <person name="Burrell A."/>
            <person name="Roof S."/>
            <person name="Strawn L."/>
            <person name="Fortes E.D."/>
            <person name="Nightingale K.K."/>
            <person name="Kephart D."/>
            <person name="Wiedmann M."/>
        </authorList>
    </citation>
    <scope>NUCLEOTIDE SEQUENCE [LARGE SCALE GENOMIC DNA]</scope>
    <source>
        <strain evidence="9">FSL F6-969</strain>
    </source>
</reference>
<feature type="transmembrane region" description="Helical" evidence="6">
    <location>
        <begin position="229"/>
        <end position="251"/>
    </location>
</feature>
<keyword evidence="9" id="KW-1185">Reference proteome</keyword>
<feature type="domain" description="Phosphatidylglycerol lysyltransferase C-terminal" evidence="7">
    <location>
        <begin position="552"/>
        <end position="844"/>
    </location>
</feature>
<sequence length="890" mass="100763">MYTKREKAKKNNIEMGKVKGIGMMKERLAKLIAWFQENSLKAKIIFIVFVLAFVVYEVISIGTTTDFGALKDNLTSQSPENILIMIAVGLIAVTPMLIYDFVIVKLLPGKFPTSHIITSGWITNTFTNIGGFGGVLGASLRANFYGKNADHKQILLAISKIALFLVSGLSLYCLIGLVMLFIPGFADHFRSYWPWLVGGGLYFPILFFFTKWKSKTLFEDLPLKRELLLILASLLEWAFAFGCFIIIGVLMNEPVDVAKVFPLFVIASVIGIASMVPGGVGTFDVVMILGLEKLGVPTDLSVAWLLFYRIFYYIIPFAAGLLFFVQKAGKKFNDYLEGLPTLFLQKLAYRFLVLFVYFAGLMLIISAAIPNAIYHLPLLYKLAPFSLFFVSQITIIAFGFLLLGLARGIESKVTKAYVTTIVVLGCAIFNTLAQGFSIKAAIFLGIVLVCVYLARHEFYREKLVYTWSKIIFDSSLFLVCLIGYVLIGVYNSPKVPHHRKIPDYLLIPSEHVWITGFIGVGIAIISLIVIFYYFSTTSVTIGEPFDARRLRAHLAKYKGNEVTHTMFMRDKLLFWSKDDKVVFPFQLRADKMVIMGEPVGDRDNLEEALEELMLYADRFGYRPVFYEVDVDMLAFLHDHGFDFMKIGEEGFVSLPEFTLTGKKRKGERALMNKFEREGYTFEIIEPSFDEKTIQRLREISDDWLGDRSEKGFSLGYFDVYYLEQAPIAIARDADGEIIAFASIMPCYNDEMTSIDLMRYGQEAPSGIMDFLFINLFLKGQEEGYQIFNAGMAPLSNVGSSQFAFLGERLAGLVYRYSQGFYGFQGLRNYKSKYVTTWVQKFVAFRKRSSIAFTMLQLMVLVSKKRPLSKAQIVEDIPEEIEPTVIIEESK</sequence>
<dbReference type="GO" id="GO:0006629">
    <property type="term" value="P:lipid metabolic process"/>
    <property type="evidence" value="ECO:0007669"/>
    <property type="project" value="UniProtKB-KW"/>
</dbReference>
<dbReference type="PATRIC" id="fig|1265820.5.peg.2714"/>
<gene>
    <name evidence="8" type="ORF">PCORN_13770</name>
</gene>
<organism evidence="8 9">
    <name type="scientific">Listeria cornellensis FSL F6-0969</name>
    <dbReference type="NCBI Taxonomy" id="1265820"/>
    <lineage>
        <taxon>Bacteria</taxon>
        <taxon>Bacillati</taxon>
        <taxon>Bacillota</taxon>
        <taxon>Bacilli</taxon>
        <taxon>Bacillales</taxon>
        <taxon>Listeriaceae</taxon>
        <taxon>Listeria</taxon>
    </lineage>
</organism>
<dbReference type="GO" id="GO:0046677">
    <property type="term" value="P:response to antibiotic"/>
    <property type="evidence" value="ECO:0007669"/>
    <property type="project" value="UniProtKB-KW"/>
</dbReference>
<evidence type="ECO:0000313" key="9">
    <source>
        <dbReference type="Proteomes" id="UP000019254"/>
    </source>
</evidence>
<evidence type="ECO:0000256" key="2">
    <source>
        <dbReference type="ARBA" id="ARBA00022475"/>
    </source>
</evidence>
<feature type="transmembrane region" description="Helical" evidence="6">
    <location>
        <begin position="44"/>
        <end position="62"/>
    </location>
</feature>
<keyword evidence="2" id="KW-1003">Cell membrane</keyword>
<dbReference type="InterPro" id="IPR016181">
    <property type="entry name" value="Acyl_CoA_acyltransferase"/>
</dbReference>
<dbReference type="Proteomes" id="UP000019254">
    <property type="component" value="Unassembled WGS sequence"/>
</dbReference>
<dbReference type="InterPro" id="IPR024320">
    <property type="entry name" value="LPG_synthase_C"/>
</dbReference>
<feature type="transmembrane region" description="Helical" evidence="6">
    <location>
        <begin position="310"/>
        <end position="328"/>
    </location>
</feature>
<name>W7BIG7_9LIST</name>
<feature type="transmembrane region" description="Helical" evidence="6">
    <location>
        <begin position="470"/>
        <end position="491"/>
    </location>
</feature>
<dbReference type="Pfam" id="PF09924">
    <property type="entry name" value="LPG_synthase_C"/>
    <property type="match status" value="1"/>
</dbReference>
<feature type="transmembrane region" description="Helical" evidence="6">
    <location>
        <begin position="161"/>
        <end position="186"/>
    </location>
</feature>
<comment type="subcellular location">
    <subcellularLocation>
        <location evidence="1">Cell membrane</location>
        <topology evidence="1">Multi-pass membrane protein</topology>
    </subcellularLocation>
</comment>
<dbReference type="GO" id="GO:0050071">
    <property type="term" value="F:phosphatidylglycerol lysyltransferase activity"/>
    <property type="evidence" value="ECO:0007669"/>
    <property type="project" value="UniProtKB-EC"/>
</dbReference>
<dbReference type="PANTHER" id="PTHR34697">
    <property type="entry name" value="PHOSPHATIDYLGLYCEROL LYSYLTRANSFERASE"/>
    <property type="match status" value="1"/>
</dbReference>
<feature type="transmembrane region" description="Helical" evidence="6">
    <location>
        <begin position="263"/>
        <end position="289"/>
    </location>
</feature>
<keyword evidence="4 6" id="KW-1133">Transmembrane helix</keyword>
<feature type="transmembrane region" description="Helical" evidence="6">
    <location>
        <begin position="348"/>
        <end position="370"/>
    </location>
</feature>
<evidence type="ECO:0000256" key="5">
    <source>
        <dbReference type="ARBA" id="ARBA00023136"/>
    </source>
</evidence>
<dbReference type="SUPFAM" id="SSF55729">
    <property type="entry name" value="Acyl-CoA N-acyltransferases (Nat)"/>
    <property type="match status" value="1"/>
</dbReference>
<feature type="transmembrane region" description="Helical" evidence="6">
    <location>
        <begin position="192"/>
        <end position="209"/>
    </location>
</feature>
<keyword evidence="3 6" id="KW-0812">Transmembrane</keyword>
<dbReference type="GO" id="GO:0055091">
    <property type="term" value="P:phospholipid homeostasis"/>
    <property type="evidence" value="ECO:0007669"/>
    <property type="project" value="TreeGrafter"/>
</dbReference>
<feature type="transmembrane region" description="Helical" evidence="6">
    <location>
        <begin position="512"/>
        <end position="534"/>
    </location>
</feature>
<dbReference type="EMBL" id="AODE01000028">
    <property type="protein sequence ID" value="EUJ26874.1"/>
    <property type="molecule type" value="Genomic_DNA"/>
</dbReference>
<dbReference type="STRING" id="1265820.PCORN_13770"/>
<evidence type="ECO:0000256" key="6">
    <source>
        <dbReference type="SAM" id="Phobius"/>
    </source>
</evidence>
<dbReference type="GO" id="GO:0005886">
    <property type="term" value="C:plasma membrane"/>
    <property type="evidence" value="ECO:0007669"/>
    <property type="project" value="UniProtKB-SubCell"/>
</dbReference>
<proteinExistence type="predicted"/>
<accession>W7BIG7</accession>
<dbReference type="PANTHER" id="PTHR34697:SF2">
    <property type="entry name" value="PHOSPHATIDYLGLYCEROL LYSYLTRANSFERASE"/>
    <property type="match status" value="1"/>
</dbReference>
<feature type="transmembrane region" description="Helical" evidence="6">
    <location>
        <begin position="440"/>
        <end position="458"/>
    </location>
</feature>
<dbReference type="NCBIfam" id="NF033480">
    <property type="entry name" value="bifunc_MprF"/>
    <property type="match status" value="1"/>
</dbReference>
<comment type="caution">
    <text evidence="8">The sequence shown here is derived from an EMBL/GenBank/DDBJ whole genome shotgun (WGS) entry which is preliminary data.</text>
</comment>
<evidence type="ECO:0000259" key="7">
    <source>
        <dbReference type="Pfam" id="PF09924"/>
    </source>
</evidence>